<accession>A0A7J6MC61</accession>
<dbReference type="OrthoDB" id="10317384at2759"/>
<organism evidence="1 2">
    <name type="scientific">Perkinsus chesapeaki</name>
    <name type="common">Clam parasite</name>
    <name type="synonym">Perkinsus andrewsi</name>
    <dbReference type="NCBI Taxonomy" id="330153"/>
    <lineage>
        <taxon>Eukaryota</taxon>
        <taxon>Sar</taxon>
        <taxon>Alveolata</taxon>
        <taxon>Perkinsozoa</taxon>
        <taxon>Perkinsea</taxon>
        <taxon>Perkinsida</taxon>
        <taxon>Perkinsidae</taxon>
        <taxon>Perkinsus</taxon>
    </lineage>
</organism>
<dbReference type="AlphaFoldDB" id="A0A7J6MC61"/>
<dbReference type="Proteomes" id="UP000591131">
    <property type="component" value="Unassembled WGS sequence"/>
</dbReference>
<keyword evidence="2" id="KW-1185">Reference proteome</keyword>
<protein>
    <submittedName>
        <fullName evidence="1">Uncharacterized protein</fullName>
    </submittedName>
</protein>
<sequence>MSFERLAIHDPVWCGMSTLDYMSFYCFNGTVDVRIQNKLWWNVEILDGLYIVWRPRLVPAETQIHYYTQVSTLNVVEVPSKSDRTYTLKTVCVFPEALARFDLTAEVLAVNLNIRVLGYNFHIANQKQKQDTLVVDLRDSAQKELPSN</sequence>
<proteinExistence type="predicted"/>
<reference evidence="1 2" key="1">
    <citation type="submission" date="2020-04" db="EMBL/GenBank/DDBJ databases">
        <title>Perkinsus chesapeaki whole genome sequence.</title>
        <authorList>
            <person name="Bogema D.R."/>
        </authorList>
    </citation>
    <scope>NUCLEOTIDE SEQUENCE [LARGE SCALE GENOMIC DNA]</scope>
    <source>
        <strain evidence="1">ATCC PRA-425</strain>
    </source>
</reference>
<comment type="caution">
    <text evidence="1">The sequence shown here is derived from an EMBL/GenBank/DDBJ whole genome shotgun (WGS) entry which is preliminary data.</text>
</comment>
<name>A0A7J6MC61_PERCH</name>
<evidence type="ECO:0000313" key="1">
    <source>
        <dbReference type="EMBL" id="KAF4669173.1"/>
    </source>
</evidence>
<gene>
    <name evidence="1" type="ORF">FOL47_002654</name>
</gene>
<evidence type="ECO:0000313" key="2">
    <source>
        <dbReference type="Proteomes" id="UP000591131"/>
    </source>
</evidence>
<dbReference type="EMBL" id="JAAPAO010000175">
    <property type="protein sequence ID" value="KAF4669173.1"/>
    <property type="molecule type" value="Genomic_DNA"/>
</dbReference>